<dbReference type="Proteomes" id="UP001596445">
    <property type="component" value="Unassembled WGS sequence"/>
</dbReference>
<protein>
    <submittedName>
        <fullName evidence="1">Uncharacterized protein</fullName>
    </submittedName>
</protein>
<evidence type="ECO:0000313" key="1">
    <source>
        <dbReference type="EMBL" id="MFC7057021.1"/>
    </source>
</evidence>
<reference evidence="1 2" key="1">
    <citation type="journal article" date="2019" name="Int. J. Syst. Evol. Microbiol.">
        <title>The Global Catalogue of Microorganisms (GCM) 10K type strain sequencing project: providing services to taxonomists for standard genome sequencing and annotation.</title>
        <authorList>
            <consortium name="The Broad Institute Genomics Platform"/>
            <consortium name="The Broad Institute Genome Sequencing Center for Infectious Disease"/>
            <person name="Wu L."/>
            <person name="Ma J."/>
        </authorList>
    </citation>
    <scope>NUCLEOTIDE SEQUENCE [LARGE SCALE GENOMIC DNA]</scope>
    <source>
        <strain evidence="1 2">JCM 30072</strain>
    </source>
</reference>
<comment type="caution">
    <text evidence="1">The sequence shown here is derived from an EMBL/GenBank/DDBJ whole genome shotgun (WGS) entry which is preliminary data.</text>
</comment>
<gene>
    <name evidence="1" type="ORF">ACFQQG_01060</name>
</gene>
<proteinExistence type="predicted"/>
<sequence length="89" mass="9793">MMDERDHLLSSLEDHLEAAAEKSDQTEVQTAIKEAKTATAEVKDADAGRGSFETLLDSLDAVNTDQIENPEVTEHIDAAQRAAKRARDR</sequence>
<organism evidence="1 2">
    <name type="scientific">Halovenus salina</name>
    <dbReference type="NCBI Taxonomy" id="1510225"/>
    <lineage>
        <taxon>Archaea</taxon>
        <taxon>Methanobacteriati</taxon>
        <taxon>Methanobacteriota</taxon>
        <taxon>Stenosarchaea group</taxon>
        <taxon>Halobacteria</taxon>
        <taxon>Halobacteriales</taxon>
        <taxon>Haloarculaceae</taxon>
        <taxon>Halovenus</taxon>
    </lineage>
</organism>
<accession>A0ABD5VV10</accession>
<keyword evidence="2" id="KW-1185">Reference proteome</keyword>
<dbReference type="EMBL" id="JBHSZI010000001">
    <property type="protein sequence ID" value="MFC7057021.1"/>
    <property type="molecule type" value="Genomic_DNA"/>
</dbReference>
<name>A0ABD5VV10_9EURY</name>
<dbReference type="RefSeq" id="WP_382183735.1">
    <property type="nucleotide sequence ID" value="NZ_JBHSZI010000001.1"/>
</dbReference>
<dbReference type="AlphaFoldDB" id="A0ABD5VV10"/>
<evidence type="ECO:0000313" key="2">
    <source>
        <dbReference type="Proteomes" id="UP001596445"/>
    </source>
</evidence>